<dbReference type="eggNOG" id="ENOG502S19G">
    <property type="taxonomic scope" value="Eukaryota"/>
</dbReference>
<dbReference type="VEuPathDB" id="TriTrypDB:LPAL13_200051300"/>
<proteinExistence type="predicted"/>
<name>A0A088RRS1_LEIPA</name>
<dbReference type="EMBL" id="CP009389">
    <property type="protein sequence ID" value="AIN97939.1"/>
    <property type="molecule type" value="Genomic_DNA"/>
</dbReference>
<accession>A0A088RRS1</accession>
<dbReference type="RefSeq" id="XP_010698646.1">
    <property type="nucleotide sequence ID" value="XM_010700344.1"/>
</dbReference>
<feature type="region of interest" description="Disordered" evidence="1">
    <location>
        <begin position="206"/>
        <end position="229"/>
    </location>
</feature>
<dbReference type="Proteomes" id="UP000063063">
    <property type="component" value="Chromosome 20"/>
</dbReference>
<feature type="chain" id="PRO_5001839038" description="Transmembrane protein" evidence="2">
    <location>
        <begin position="26"/>
        <end position="261"/>
    </location>
</feature>
<organism evidence="3 4">
    <name type="scientific">Leishmania panamensis</name>
    <dbReference type="NCBI Taxonomy" id="5679"/>
    <lineage>
        <taxon>Eukaryota</taxon>
        <taxon>Discoba</taxon>
        <taxon>Euglenozoa</taxon>
        <taxon>Kinetoplastea</taxon>
        <taxon>Metakinetoplastina</taxon>
        <taxon>Trypanosomatida</taxon>
        <taxon>Trypanosomatidae</taxon>
        <taxon>Leishmaniinae</taxon>
        <taxon>Leishmania</taxon>
        <taxon>Leishmania guyanensis species complex</taxon>
    </lineage>
</organism>
<dbReference type="VEuPathDB" id="TriTrypDB:LPMP_204460"/>
<evidence type="ECO:0000256" key="2">
    <source>
        <dbReference type="SAM" id="SignalP"/>
    </source>
</evidence>
<protein>
    <recommendedName>
        <fullName evidence="5">Transmembrane protein</fullName>
    </recommendedName>
</protein>
<feature type="signal peptide" evidence="2">
    <location>
        <begin position="1"/>
        <end position="25"/>
    </location>
</feature>
<dbReference type="Pfam" id="PF21203">
    <property type="entry name" value="ECM10"/>
    <property type="match status" value="1"/>
</dbReference>
<dbReference type="OrthoDB" id="277814at2759"/>
<evidence type="ECO:0008006" key="5">
    <source>
        <dbReference type="Google" id="ProtNLM"/>
    </source>
</evidence>
<evidence type="ECO:0000313" key="4">
    <source>
        <dbReference type="Proteomes" id="UP000063063"/>
    </source>
</evidence>
<sequence>MVSLWKTVSLLLTVLALVFSIVAHATSQSYVLERRIGSDGEWAKVGSFAISHLSSQTPARISTQLAGEVSLSREERSSFAAADLVYYRAYPYQEGKPVPKCAPTVVVTPCSLIRGFDAIDSKTVVLHENIKIVPGPNTSLIGLQVSSETNFFHSKMQKGDECDRSVVQKLFPTVHLNTKVGLVQPLKVARKVRYEDLRALVEAENAANTKGKPKTEKRQVSNAEGDATEVEVPVDDRSFLQKYWMYFVIPIAMSVLQNMKG</sequence>
<dbReference type="AlphaFoldDB" id="A0A088RRS1"/>
<evidence type="ECO:0000313" key="3">
    <source>
        <dbReference type="EMBL" id="AIN97939.1"/>
    </source>
</evidence>
<keyword evidence="4" id="KW-1185">Reference proteome</keyword>
<reference evidence="3 4" key="1">
    <citation type="journal article" date="2015" name="Sci. Rep.">
        <title>The genome of Leishmania panamensis: insights into genomics of the L. (Viannia) subgenus.</title>
        <authorList>
            <person name="Llanes A."/>
            <person name="Restrepo C.M."/>
            <person name="Vecchio G.D."/>
            <person name="Anguizola F.J."/>
            <person name="Lleonart R."/>
        </authorList>
    </citation>
    <scope>NUCLEOTIDE SEQUENCE [LARGE SCALE GENOMIC DNA]</scope>
    <source>
        <strain evidence="3 4">MHOM/PA/94/PSC-1</strain>
    </source>
</reference>
<dbReference type="GeneID" id="22574657"/>
<keyword evidence="2" id="KW-0732">Signal</keyword>
<evidence type="ECO:0000256" key="1">
    <source>
        <dbReference type="SAM" id="MobiDB-lite"/>
    </source>
</evidence>
<dbReference type="KEGG" id="lpan:LPMP_204460"/>
<gene>
    <name evidence="3" type="ORF">LPMP_204460</name>
</gene>